<feature type="transmembrane region" description="Helical" evidence="1">
    <location>
        <begin position="12"/>
        <end position="31"/>
    </location>
</feature>
<dbReference type="Proteomes" id="UP000652761">
    <property type="component" value="Unassembled WGS sequence"/>
</dbReference>
<keyword evidence="1" id="KW-0472">Membrane</keyword>
<proteinExistence type="predicted"/>
<dbReference type="EMBL" id="NMUH01000087">
    <property type="protein sequence ID" value="MQL71042.1"/>
    <property type="molecule type" value="Genomic_DNA"/>
</dbReference>
<sequence>MSGHRYLNTTWASVAITAVGYFLHVVLRLLWLPLQLGAPGSEVSQARGCARGLSRYSGTVRVLSSSWTPSLSRRVVFRLRERWQGPRLFSGAAAGAFVRGCEAER</sequence>
<name>A0A843TF80_COLES</name>
<keyword evidence="1" id="KW-0812">Transmembrane</keyword>
<accession>A0A843TF80</accession>
<protein>
    <submittedName>
        <fullName evidence="2">Uncharacterized protein</fullName>
    </submittedName>
</protein>
<evidence type="ECO:0000313" key="3">
    <source>
        <dbReference type="Proteomes" id="UP000652761"/>
    </source>
</evidence>
<keyword evidence="1" id="KW-1133">Transmembrane helix</keyword>
<organism evidence="2 3">
    <name type="scientific">Colocasia esculenta</name>
    <name type="common">Wild taro</name>
    <name type="synonym">Arum esculentum</name>
    <dbReference type="NCBI Taxonomy" id="4460"/>
    <lineage>
        <taxon>Eukaryota</taxon>
        <taxon>Viridiplantae</taxon>
        <taxon>Streptophyta</taxon>
        <taxon>Embryophyta</taxon>
        <taxon>Tracheophyta</taxon>
        <taxon>Spermatophyta</taxon>
        <taxon>Magnoliopsida</taxon>
        <taxon>Liliopsida</taxon>
        <taxon>Araceae</taxon>
        <taxon>Aroideae</taxon>
        <taxon>Colocasieae</taxon>
        <taxon>Colocasia</taxon>
    </lineage>
</organism>
<gene>
    <name evidence="2" type="ORF">Taro_003382</name>
</gene>
<evidence type="ECO:0000256" key="1">
    <source>
        <dbReference type="SAM" id="Phobius"/>
    </source>
</evidence>
<keyword evidence="3" id="KW-1185">Reference proteome</keyword>
<evidence type="ECO:0000313" key="2">
    <source>
        <dbReference type="EMBL" id="MQL71042.1"/>
    </source>
</evidence>
<comment type="caution">
    <text evidence="2">The sequence shown here is derived from an EMBL/GenBank/DDBJ whole genome shotgun (WGS) entry which is preliminary data.</text>
</comment>
<reference evidence="2" key="1">
    <citation type="submission" date="2017-07" db="EMBL/GenBank/DDBJ databases">
        <title>Taro Niue Genome Assembly and Annotation.</title>
        <authorList>
            <person name="Atibalentja N."/>
            <person name="Keating K."/>
            <person name="Fields C.J."/>
        </authorList>
    </citation>
    <scope>NUCLEOTIDE SEQUENCE</scope>
    <source>
        <strain evidence="2">Niue_2</strain>
        <tissue evidence="2">Leaf</tissue>
    </source>
</reference>
<dbReference type="AlphaFoldDB" id="A0A843TF80"/>